<evidence type="ECO:0000259" key="11">
    <source>
        <dbReference type="PROSITE" id="PS50110"/>
    </source>
</evidence>
<dbReference type="InterPro" id="IPR003594">
    <property type="entry name" value="HATPase_dom"/>
</dbReference>
<dbReference type="InterPro" id="IPR000014">
    <property type="entry name" value="PAS"/>
</dbReference>
<dbReference type="CDD" id="cd00156">
    <property type="entry name" value="REC"/>
    <property type="match status" value="1"/>
</dbReference>
<evidence type="ECO:0000256" key="5">
    <source>
        <dbReference type="ARBA" id="ARBA00022741"/>
    </source>
</evidence>
<reference evidence="13 14" key="1">
    <citation type="journal article" date="2013" name="Mar. Genomics">
        <title>Expression of sulfatases in Rhodopirellula baltica and the diversity of sulfatases in the genus Rhodopirellula.</title>
        <authorList>
            <person name="Wegner C.E."/>
            <person name="Richter-Heitmann T."/>
            <person name="Klindworth A."/>
            <person name="Klockow C."/>
            <person name="Richter M."/>
            <person name="Achstetter T."/>
            <person name="Glockner F.O."/>
            <person name="Harder J."/>
        </authorList>
    </citation>
    <scope>NUCLEOTIDE SEQUENCE [LARGE SCALE GENOMIC DNA]</scope>
    <source>
        <strain evidence="13 14">SM1</strain>
    </source>
</reference>
<keyword evidence="5" id="KW-0547">Nucleotide-binding</keyword>
<dbReference type="PATRIC" id="fig|1265738.3.peg.6551"/>
<dbReference type="Pfam" id="PF08448">
    <property type="entry name" value="PAS_4"/>
    <property type="match status" value="1"/>
</dbReference>
<evidence type="ECO:0000313" key="14">
    <source>
        <dbReference type="Proteomes" id="UP000011991"/>
    </source>
</evidence>
<dbReference type="Gene3D" id="3.40.50.2300">
    <property type="match status" value="1"/>
</dbReference>
<dbReference type="GO" id="GO:0005524">
    <property type="term" value="F:ATP binding"/>
    <property type="evidence" value="ECO:0007669"/>
    <property type="project" value="UniProtKB-KW"/>
</dbReference>
<evidence type="ECO:0000256" key="4">
    <source>
        <dbReference type="ARBA" id="ARBA00022679"/>
    </source>
</evidence>
<dbReference type="SMART" id="SM00448">
    <property type="entry name" value="REC"/>
    <property type="match status" value="1"/>
</dbReference>
<keyword evidence="3 9" id="KW-0597">Phosphoprotein</keyword>
<dbReference type="Gene3D" id="3.30.565.10">
    <property type="entry name" value="Histidine kinase-like ATPase, C-terminal domain"/>
    <property type="match status" value="1"/>
</dbReference>
<dbReference type="PRINTS" id="PR00344">
    <property type="entry name" value="BCTRLSENSOR"/>
</dbReference>
<protein>
    <recommendedName>
        <fullName evidence="2">histidine kinase</fullName>
        <ecNumber evidence="2">2.7.13.3</ecNumber>
    </recommendedName>
</protein>
<dbReference type="PANTHER" id="PTHR43065:SF10">
    <property type="entry name" value="PEROXIDE STRESS-ACTIVATED HISTIDINE KINASE MAK3"/>
    <property type="match status" value="1"/>
</dbReference>
<keyword evidence="8" id="KW-0902">Two-component regulatory system</keyword>
<evidence type="ECO:0000256" key="1">
    <source>
        <dbReference type="ARBA" id="ARBA00000085"/>
    </source>
</evidence>
<evidence type="ECO:0000256" key="7">
    <source>
        <dbReference type="ARBA" id="ARBA00022840"/>
    </source>
</evidence>
<dbReference type="SUPFAM" id="SSF55874">
    <property type="entry name" value="ATPase domain of HSP90 chaperone/DNA topoisomerase II/histidine kinase"/>
    <property type="match status" value="1"/>
</dbReference>
<feature type="modified residue" description="4-aspartylphosphate" evidence="9">
    <location>
        <position position="55"/>
    </location>
</feature>
<feature type="domain" description="Response regulatory" evidence="11">
    <location>
        <begin position="6"/>
        <end position="120"/>
    </location>
</feature>
<dbReference type="SUPFAM" id="SSF52172">
    <property type="entry name" value="CheY-like"/>
    <property type="match status" value="1"/>
</dbReference>
<dbReference type="PROSITE" id="PS50109">
    <property type="entry name" value="HIS_KIN"/>
    <property type="match status" value="1"/>
</dbReference>
<dbReference type="EMBL" id="ANOG01000947">
    <property type="protein sequence ID" value="EMI16516.1"/>
    <property type="molecule type" value="Genomic_DNA"/>
</dbReference>
<organism evidence="13 14">
    <name type="scientific">Rhodopirellula maiorica SM1</name>
    <dbReference type="NCBI Taxonomy" id="1265738"/>
    <lineage>
        <taxon>Bacteria</taxon>
        <taxon>Pseudomonadati</taxon>
        <taxon>Planctomycetota</taxon>
        <taxon>Planctomycetia</taxon>
        <taxon>Pirellulales</taxon>
        <taxon>Pirellulaceae</taxon>
        <taxon>Novipirellula</taxon>
    </lineage>
</organism>
<dbReference type="SUPFAM" id="SSF55785">
    <property type="entry name" value="PYP-like sensor domain (PAS domain)"/>
    <property type="match status" value="1"/>
</dbReference>
<dbReference type="Gene3D" id="1.10.287.130">
    <property type="match status" value="1"/>
</dbReference>
<evidence type="ECO:0000256" key="9">
    <source>
        <dbReference type="PROSITE-ProRule" id="PRU00169"/>
    </source>
</evidence>
<evidence type="ECO:0000313" key="13">
    <source>
        <dbReference type="EMBL" id="EMI16516.1"/>
    </source>
</evidence>
<dbReference type="InterPro" id="IPR013656">
    <property type="entry name" value="PAS_4"/>
</dbReference>
<dbReference type="InterPro" id="IPR036890">
    <property type="entry name" value="HATPase_C_sf"/>
</dbReference>
<dbReference type="Proteomes" id="UP000011991">
    <property type="component" value="Unassembled WGS sequence"/>
</dbReference>
<dbReference type="Pfam" id="PF00072">
    <property type="entry name" value="Response_reg"/>
    <property type="match status" value="1"/>
</dbReference>
<name>M5RBR7_9BACT</name>
<gene>
    <name evidence="13" type="ORF">RMSM_06565</name>
</gene>
<dbReference type="AlphaFoldDB" id="M5RBR7"/>
<dbReference type="EC" id="2.7.13.3" evidence="2"/>
<dbReference type="CDD" id="cd00130">
    <property type="entry name" value="PAS"/>
    <property type="match status" value="1"/>
</dbReference>
<evidence type="ECO:0000256" key="2">
    <source>
        <dbReference type="ARBA" id="ARBA00012438"/>
    </source>
</evidence>
<keyword evidence="7" id="KW-0067">ATP-binding</keyword>
<evidence type="ECO:0000259" key="10">
    <source>
        <dbReference type="PROSITE" id="PS50109"/>
    </source>
</evidence>
<dbReference type="Gene3D" id="3.30.450.20">
    <property type="entry name" value="PAS domain"/>
    <property type="match status" value="1"/>
</dbReference>
<dbReference type="NCBIfam" id="TIGR00229">
    <property type="entry name" value="sensory_box"/>
    <property type="match status" value="1"/>
</dbReference>
<proteinExistence type="predicted"/>
<sequence>MDYPFRILIIEDNPDTRANLRDILELDGHEVVVASSFDESRAVARTNKVGLVITDRRLPEGMIEEFLPEVKEDSANADIIVVTGFGDMQSTIAALRLGVTDYVIKPIIPDDIRSIVKRIAEKKRLQAELAEEHYFTNEVLRTVEAIVLVLDLDGNVIRFNPYFQQLSGWTQADLKGLDWFAHCVPEHERDRVKEVFVATSRLENTRGIVNDVLGKDGRSHRIRWSNTILKSSEGTAEAVLAVGVDVSDLVEAQSRALQAERLAAIGQTMTALSHESRNALQRIKAASDVLSLEIAGNKNAEDDLHAIQRASSDLQCLLEEVRSFAAPIQVHCHATSLDHVWRRAWSDIATVRQGRDAGLAASCDSENLEIEIDTVRMEQVFRNLFENSLAACHDPVRIQIDFCSLNDDVEFKVTDNGPGLNPDQQQKLFEPFYTTKRTGTGLGMSICQRIIEAHGGTIRVEPCSSGACVAIRMPRHACPDLLNPSQFASLE</sequence>
<dbReference type="InterPro" id="IPR035965">
    <property type="entry name" value="PAS-like_dom_sf"/>
</dbReference>
<dbReference type="SMART" id="SM00091">
    <property type="entry name" value="PAS"/>
    <property type="match status" value="1"/>
</dbReference>
<dbReference type="RefSeq" id="WP_008706478.1">
    <property type="nucleotide sequence ID" value="NZ_ANOG01000947.1"/>
</dbReference>
<evidence type="ECO:0000256" key="8">
    <source>
        <dbReference type="ARBA" id="ARBA00023012"/>
    </source>
</evidence>
<dbReference type="InterPro" id="IPR001789">
    <property type="entry name" value="Sig_transdc_resp-reg_receiver"/>
</dbReference>
<dbReference type="PROSITE" id="PS50112">
    <property type="entry name" value="PAS"/>
    <property type="match status" value="1"/>
</dbReference>
<keyword evidence="14" id="KW-1185">Reference proteome</keyword>
<feature type="domain" description="Histidine kinase" evidence="10">
    <location>
        <begin position="271"/>
        <end position="477"/>
    </location>
</feature>
<keyword evidence="6 13" id="KW-0418">Kinase</keyword>
<dbReference type="GO" id="GO:0004673">
    <property type="term" value="F:protein histidine kinase activity"/>
    <property type="evidence" value="ECO:0007669"/>
    <property type="project" value="UniProtKB-EC"/>
</dbReference>
<accession>M5RBR7</accession>
<comment type="catalytic activity">
    <reaction evidence="1">
        <text>ATP + protein L-histidine = ADP + protein N-phospho-L-histidine.</text>
        <dbReference type="EC" id="2.7.13.3"/>
    </reaction>
</comment>
<dbReference type="InterPro" id="IPR004358">
    <property type="entry name" value="Sig_transdc_His_kin-like_C"/>
</dbReference>
<dbReference type="CDD" id="cd00075">
    <property type="entry name" value="HATPase"/>
    <property type="match status" value="1"/>
</dbReference>
<keyword evidence="4" id="KW-0808">Transferase</keyword>
<dbReference type="PANTHER" id="PTHR43065">
    <property type="entry name" value="SENSOR HISTIDINE KINASE"/>
    <property type="match status" value="1"/>
</dbReference>
<dbReference type="OrthoDB" id="236031at2"/>
<dbReference type="SMART" id="SM00387">
    <property type="entry name" value="HATPase_c"/>
    <property type="match status" value="1"/>
</dbReference>
<evidence type="ECO:0000259" key="12">
    <source>
        <dbReference type="PROSITE" id="PS50112"/>
    </source>
</evidence>
<dbReference type="InterPro" id="IPR011006">
    <property type="entry name" value="CheY-like_superfamily"/>
</dbReference>
<dbReference type="GO" id="GO:0000160">
    <property type="term" value="P:phosphorelay signal transduction system"/>
    <property type="evidence" value="ECO:0007669"/>
    <property type="project" value="UniProtKB-KW"/>
</dbReference>
<feature type="domain" description="PAS" evidence="12">
    <location>
        <begin position="132"/>
        <end position="205"/>
    </location>
</feature>
<dbReference type="PROSITE" id="PS50110">
    <property type="entry name" value="RESPONSE_REGULATORY"/>
    <property type="match status" value="1"/>
</dbReference>
<comment type="caution">
    <text evidence="13">The sequence shown here is derived from an EMBL/GenBank/DDBJ whole genome shotgun (WGS) entry which is preliminary data.</text>
</comment>
<dbReference type="InterPro" id="IPR005467">
    <property type="entry name" value="His_kinase_dom"/>
</dbReference>
<dbReference type="Pfam" id="PF02518">
    <property type="entry name" value="HATPase_c"/>
    <property type="match status" value="1"/>
</dbReference>
<evidence type="ECO:0000256" key="6">
    <source>
        <dbReference type="ARBA" id="ARBA00022777"/>
    </source>
</evidence>
<evidence type="ECO:0000256" key="3">
    <source>
        <dbReference type="ARBA" id="ARBA00022553"/>
    </source>
</evidence>